<sequence length="138" mass="14523">MGFCVSVFVCRREGEGDLKWLSSSPFLLFPSLRAPSTSLSSPPVPGPPPSTWAVATRGASSLTNPSVLSSFITSIAPLSSSLRSIPLTHAGKTSNPMLTASNLPSISVPRVGSKLIGSPKVVVQEYKTILEVVISLRM</sequence>
<reference evidence="1 2" key="1">
    <citation type="submission" date="2024-01" db="EMBL/GenBank/DDBJ databases">
        <title>The genomes of 5 underutilized Papilionoideae crops provide insights into root nodulation and disease resistance.</title>
        <authorList>
            <person name="Yuan L."/>
        </authorList>
    </citation>
    <scope>NUCLEOTIDE SEQUENCE [LARGE SCALE GENOMIC DNA]</scope>
    <source>
        <strain evidence="1">LY-2023</strain>
        <tissue evidence="1">Leaf</tissue>
    </source>
</reference>
<evidence type="ECO:0000313" key="2">
    <source>
        <dbReference type="Proteomes" id="UP001359559"/>
    </source>
</evidence>
<evidence type="ECO:0000313" key="1">
    <source>
        <dbReference type="EMBL" id="KAK7309012.1"/>
    </source>
</evidence>
<name>A0AAN9K1E2_CLITE</name>
<keyword evidence="2" id="KW-1185">Reference proteome</keyword>
<dbReference type="EMBL" id="JAYKXN010000002">
    <property type="protein sequence ID" value="KAK7309012.1"/>
    <property type="molecule type" value="Genomic_DNA"/>
</dbReference>
<dbReference type="Proteomes" id="UP001359559">
    <property type="component" value="Unassembled WGS sequence"/>
</dbReference>
<proteinExistence type="predicted"/>
<protein>
    <submittedName>
        <fullName evidence="1">Uncharacterized protein</fullName>
    </submittedName>
</protein>
<organism evidence="1 2">
    <name type="scientific">Clitoria ternatea</name>
    <name type="common">Butterfly pea</name>
    <dbReference type="NCBI Taxonomy" id="43366"/>
    <lineage>
        <taxon>Eukaryota</taxon>
        <taxon>Viridiplantae</taxon>
        <taxon>Streptophyta</taxon>
        <taxon>Embryophyta</taxon>
        <taxon>Tracheophyta</taxon>
        <taxon>Spermatophyta</taxon>
        <taxon>Magnoliopsida</taxon>
        <taxon>eudicotyledons</taxon>
        <taxon>Gunneridae</taxon>
        <taxon>Pentapetalae</taxon>
        <taxon>rosids</taxon>
        <taxon>fabids</taxon>
        <taxon>Fabales</taxon>
        <taxon>Fabaceae</taxon>
        <taxon>Papilionoideae</taxon>
        <taxon>50 kb inversion clade</taxon>
        <taxon>NPAAA clade</taxon>
        <taxon>indigoferoid/millettioid clade</taxon>
        <taxon>Phaseoleae</taxon>
        <taxon>Clitoria</taxon>
    </lineage>
</organism>
<gene>
    <name evidence="1" type="ORF">RJT34_05412</name>
</gene>
<dbReference type="AlphaFoldDB" id="A0AAN9K1E2"/>
<comment type="caution">
    <text evidence="1">The sequence shown here is derived from an EMBL/GenBank/DDBJ whole genome shotgun (WGS) entry which is preliminary data.</text>
</comment>
<accession>A0AAN9K1E2</accession>